<gene>
    <name evidence="2" type="ORF">HNQ09_001900</name>
</gene>
<feature type="region of interest" description="Disordered" evidence="1">
    <location>
        <begin position="1"/>
        <end position="33"/>
    </location>
</feature>
<protein>
    <recommendedName>
        <fullName evidence="4">Phage portal protein</fullName>
    </recommendedName>
</protein>
<proteinExistence type="predicted"/>
<evidence type="ECO:0000256" key="1">
    <source>
        <dbReference type="SAM" id="MobiDB-lite"/>
    </source>
</evidence>
<feature type="region of interest" description="Disordered" evidence="1">
    <location>
        <begin position="484"/>
        <end position="516"/>
    </location>
</feature>
<accession>A0A7W8GF48</accession>
<dbReference type="RefSeq" id="WP_184028300.1">
    <property type="nucleotide sequence ID" value="NZ_JACHFN010000006.1"/>
</dbReference>
<dbReference type="AlphaFoldDB" id="A0A7W8GF48"/>
<name>A0A7W8GF48_9DEIO</name>
<dbReference type="Proteomes" id="UP000525389">
    <property type="component" value="Unassembled WGS sequence"/>
</dbReference>
<dbReference type="EMBL" id="JACHFN010000006">
    <property type="protein sequence ID" value="MBB5234462.1"/>
    <property type="molecule type" value="Genomic_DNA"/>
</dbReference>
<keyword evidence="3" id="KW-1185">Reference proteome</keyword>
<evidence type="ECO:0000313" key="2">
    <source>
        <dbReference type="EMBL" id="MBB5234462.1"/>
    </source>
</evidence>
<organism evidence="2 3">
    <name type="scientific">Deinococcus budaensis</name>
    <dbReference type="NCBI Taxonomy" id="1665626"/>
    <lineage>
        <taxon>Bacteria</taxon>
        <taxon>Thermotogati</taxon>
        <taxon>Deinococcota</taxon>
        <taxon>Deinococci</taxon>
        <taxon>Deinococcales</taxon>
        <taxon>Deinococcaceae</taxon>
        <taxon>Deinococcus</taxon>
    </lineage>
</organism>
<evidence type="ECO:0000313" key="3">
    <source>
        <dbReference type="Proteomes" id="UP000525389"/>
    </source>
</evidence>
<evidence type="ECO:0008006" key="4">
    <source>
        <dbReference type="Google" id="ProtNLM"/>
    </source>
</evidence>
<reference evidence="2 3" key="1">
    <citation type="submission" date="2020-08" db="EMBL/GenBank/DDBJ databases">
        <title>Genomic Encyclopedia of Type Strains, Phase IV (KMG-IV): sequencing the most valuable type-strain genomes for metagenomic binning, comparative biology and taxonomic classification.</title>
        <authorList>
            <person name="Goeker M."/>
        </authorList>
    </citation>
    <scope>NUCLEOTIDE SEQUENCE [LARGE SCALE GENOMIC DNA]</scope>
    <source>
        <strain evidence="2 3">DSM 101791</strain>
    </source>
</reference>
<comment type="caution">
    <text evidence="2">The sequence shown here is derived from an EMBL/GenBank/DDBJ whole genome shotgun (WGS) entry which is preliminary data.</text>
</comment>
<sequence length="516" mass="55913">MSTTTFILGPDGQPVSSAREASDGPTAQLRGASIPANPTILDTAAGMDPGLRGGWTYADGGGRPALRAGRYGVNREAERLRCRSVYFLNPLFQAAMRIATSFLIGDAFTYGEVQDKTARLGLEEFWQANNLGTLMSERWLTEFFLDGENATVFPTGDADPGADAPARIGFLDLEAGVRVESDTAVGTTASDMVTALHLRQNLRERTWDRGQFVWTANDALWNDPRGFPLVSGAVDAAMAYIALANHRLNIHEVQQRVVGIYTAMLNPSEPDGGEAKWRMKAAAFRHMPPKGAIVPLITKPGHVDKEGNRYDGVTEKLEFPRPASGASDAASDMGVFLRLVGLCLGGLPEHWLGEGGTVTRTTANNMSLPAVRLGQMRQATVRGYLDRLVRTELLRRWPGRLYTVYTTRTSADGLTRVRSRQRLPAERLEFPWVLPSITEESLETTLRVVTAMADRGWISDQTGAGRLGADVPTEVELMAAAGRTFGQARTPIPPPGGEPNARPEPEPTDPTAGTSA</sequence>